<sequence>MTFIRTSSAADDTDEERAPIIDKIKALFKYSKVTPEMLYNWLKEGQSAEMVFKPSPLNARKDPAVFFHLLDLNWVERIFTTPEFSVWATYVNDVNARHPGEPISMILTLTKHLGR</sequence>
<dbReference type="Proteomes" id="UP000688947">
    <property type="component" value="Unassembled WGS sequence"/>
</dbReference>
<gene>
    <name evidence="1" type="ORF">JG687_00005218</name>
</gene>
<name>A0A8T1ULH9_9STRA</name>
<proteinExistence type="predicted"/>
<accession>A0A8T1ULH9</accession>
<dbReference type="EMBL" id="JAENGZ010000193">
    <property type="protein sequence ID" value="KAG6965803.1"/>
    <property type="molecule type" value="Genomic_DNA"/>
</dbReference>
<organism evidence="1 2">
    <name type="scientific">Phytophthora cactorum</name>
    <dbReference type="NCBI Taxonomy" id="29920"/>
    <lineage>
        <taxon>Eukaryota</taxon>
        <taxon>Sar</taxon>
        <taxon>Stramenopiles</taxon>
        <taxon>Oomycota</taxon>
        <taxon>Peronosporomycetes</taxon>
        <taxon>Peronosporales</taxon>
        <taxon>Peronosporaceae</taxon>
        <taxon>Phytophthora</taxon>
    </lineage>
</organism>
<reference evidence="1" key="1">
    <citation type="submission" date="2021-01" db="EMBL/GenBank/DDBJ databases">
        <title>Phytophthora aleatoria, a newly-described species from Pinus radiata is distinct from Phytophthora cactorum isolates based on comparative genomics.</title>
        <authorList>
            <person name="Mcdougal R."/>
            <person name="Panda P."/>
            <person name="Williams N."/>
            <person name="Studholme D.J."/>
        </authorList>
    </citation>
    <scope>NUCLEOTIDE SEQUENCE</scope>
    <source>
        <strain evidence="1">NZFS 3830</strain>
    </source>
</reference>
<evidence type="ECO:0000313" key="1">
    <source>
        <dbReference type="EMBL" id="KAG6965803.1"/>
    </source>
</evidence>
<dbReference type="AlphaFoldDB" id="A0A8T1ULH9"/>
<evidence type="ECO:0000313" key="2">
    <source>
        <dbReference type="Proteomes" id="UP000688947"/>
    </source>
</evidence>
<comment type="caution">
    <text evidence="1">The sequence shown here is derived from an EMBL/GenBank/DDBJ whole genome shotgun (WGS) entry which is preliminary data.</text>
</comment>
<protein>
    <submittedName>
        <fullName evidence="1">Uncharacterized protein</fullName>
    </submittedName>
</protein>